<dbReference type="InterPro" id="IPR011095">
    <property type="entry name" value="Dala_Dala_lig_C"/>
</dbReference>
<keyword evidence="8 22" id="KW-0436">Ligase</keyword>
<evidence type="ECO:0000256" key="4">
    <source>
        <dbReference type="ARBA" id="ARBA00004752"/>
    </source>
</evidence>
<dbReference type="NCBIfam" id="NF002528">
    <property type="entry name" value="PRK01966.1-4"/>
    <property type="match status" value="1"/>
</dbReference>
<feature type="active site" evidence="23">
    <location>
        <position position="182"/>
    </location>
</feature>
<dbReference type="EMBL" id="CP159485">
    <property type="protein sequence ID" value="XCI27945.1"/>
    <property type="molecule type" value="Genomic_DNA"/>
</dbReference>
<keyword evidence="15 25" id="KW-0464">Manganese</keyword>
<dbReference type="GO" id="GO:0071555">
    <property type="term" value="P:cell wall organization"/>
    <property type="evidence" value="ECO:0007669"/>
    <property type="project" value="UniProtKB-KW"/>
</dbReference>
<dbReference type="PANTHER" id="PTHR23132:SF25">
    <property type="entry name" value="D-ALANINE--D-ALANINE LIGASE A"/>
    <property type="match status" value="1"/>
</dbReference>
<reference evidence="28" key="1">
    <citation type="journal article" date="2018" name="Antonie Van Leeuwenhoek">
        <title>Proteinivorax hydrogeniformans sp. nov., an anaerobic, haloalkaliphilic bacterium fermenting proteinaceous compounds with high hydrogen production.</title>
        <authorList>
            <person name="Boltyanskaya Y."/>
            <person name="Detkova E."/>
            <person name="Pimenov N."/>
            <person name="Kevbrin V."/>
        </authorList>
    </citation>
    <scope>NUCLEOTIDE SEQUENCE</scope>
    <source>
        <strain evidence="28">Z-710</strain>
    </source>
</reference>
<evidence type="ECO:0000256" key="10">
    <source>
        <dbReference type="ARBA" id="ARBA00022741"/>
    </source>
</evidence>
<dbReference type="Gene3D" id="3.30.470.20">
    <property type="entry name" value="ATP-grasp fold, B domain"/>
    <property type="match status" value="1"/>
</dbReference>
<evidence type="ECO:0000256" key="8">
    <source>
        <dbReference type="ARBA" id="ARBA00022598"/>
    </source>
</evidence>
<dbReference type="InterPro" id="IPR016185">
    <property type="entry name" value="PreATP-grasp_dom_sf"/>
</dbReference>
<dbReference type="RefSeq" id="WP_353892522.1">
    <property type="nucleotide sequence ID" value="NZ_CP159485.1"/>
</dbReference>
<evidence type="ECO:0000256" key="14">
    <source>
        <dbReference type="ARBA" id="ARBA00022984"/>
    </source>
</evidence>
<proteinExistence type="inferred from homology"/>
<feature type="binding site" evidence="25">
    <location>
        <position position="307"/>
    </location>
    <ligand>
        <name>Mg(2+)</name>
        <dbReference type="ChEBI" id="CHEBI:18420"/>
        <label>2</label>
    </ligand>
</feature>
<dbReference type="SUPFAM" id="SSF52440">
    <property type="entry name" value="PreATP-grasp domain"/>
    <property type="match status" value="1"/>
</dbReference>
<keyword evidence="9 25" id="KW-0479">Metal-binding</keyword>
<dbReference type="Gene3D" id="3.30.1490.20">
    <property type="entry name" value="ATP-grasp fold, A domain"/>
    <property type="match status" value="1"/>
</dbReference>
<dbReference type="FunFam" id="3.30.1490.20:FF:000007">
    <property type="entry name" value="D-alanine--D-alanine ligase"/>
    <property type="match status" value="1"/>
</dbReference>
<dbReference type="GO" id="GO:0005524">
    <property type="term" value="F:ATP binding"/>
    <property type="evidence" value="ECO:0007669"/>
    <property type="project" value="UniProtKB-UniRule"/>
</dbReference>
<feature type="binding site" evidence="24">
    <location>
        <begin position="174"/>
        <end position="176"/>
    </location>
    <ligand>
        <name>ATP</name>
        <dbReference type="ChEBI" id="CHEBI:30616"/>
    </ligand>
</feature>
<keyword evidence="11 26" id="KW-0067">ATP-binding</keyword>
<evidence type="ECO:0000256" key="24">
    <source>
        <dbReference type="PIRSR" id="PIRSR039102-2"/>
    </source>
</evidence>
<dbReference type="NCBIfam" id="TIGR01205">
    <property type="entry name" value="D_ala_D_alaTIGR"/>
    <property type="match status" value="1"/>
</dbReference>
<dbReference type="SUPFAM" id="SSF56059">
    <property type="entry name" value="Glutathione synthetase ATP-binding domain-like"/>
    <property type="match status" value="1"/>
</dbReference>
<evidence type="ECO:0000256" key="22">
    <source>
        <dbReference type="HAMAP-Rule" id="MF_00047"/>
    </source>
</evidence>
<comment type="pathway">
    <text evidence="4 22">Cell wall biogenesis; peptidoglycan biosynthesis.</text>
</comment>
<evidence type="ECO:0000256" key="21">
    <source>
        <dbReference type="ARBA" id="ARBA00077154"/>
    </source>
</evidence>
<dbReference type="GO" id="GO:0008716">
    <property type="term" value="F:D-alanine-D-alanine ligase activity"/>
    <property type="evidence" value="ECO:0007669"/>
    <property type="project" value="UniProtKB-UniRule"/>
</dbReference>
<evidence type="ECO:0000256" key="23">
    <source>
        <dbReference type="PIRSR" id="PIRSR039102-1"/>
    </source>
</evidence>
<feature type="binding site" evidence="24">
    <location>
        <position position="130"/>
    </location>
    <ligand>
        <name>ATP</name>
        <dbReference type="ChEBI" id="CHEBI:30616"/>
    </ligand>
</feature>
<keyword evidence="13 22" id="KW-0133">Cell shape</keyword>
<feature type="binding site" evidence="24">
    <location>
        <begin position="304"/>
        <end position="305"/>
    </location>
    <ligand>
        <name>ATP</name>
        <dbReference type="ChEBI" id="CHEBI:30616"/>
    </ligand>
</feature>
<dbReference type="GO" id="GO:0008360">
    <property type="term" value="P:regulation of cell shape"/>
    <property type="evidence" value="ECO:0007669"/>
    <property type="project" value="UniProtKB-KW"/>
</dbReference>
<dbReference type="InterPro" id="IPR005905">
    <property type="entry name" value="D_ala_D_ala"/>
</dbReference>
<evidence type="ECO:0000313" key="28">
    <source>
        <dbReference type="EMBL" id="XCI27945.1"/>
    </source>
</evidence>
<feature type="binding site" evidence="24">
    <location>
        <begin position="212"/>
        <end position="219"/>
    </location>
    <ligand>
        <name>ATP</name>
        <dbReference type="ChEBI" id="CHEBI:30616"/>
    </ligand>
</feature>
<comment type="cofactor">
    <cofactor evidence="25">
        <name>Mg(2+)</name>
        <dbReference type="ChEBI" id="CHEBI:18420"/>
    </cofactor>
    <cofactor evidence="25">
        <name>Mn(2+)</name>
        <dbReference type="ChEBI" id="CHEBI:29035"/>
    </cofactor>
    <text evidence="25">Binds 2 magnesium or manganese ions per subunit.</text>
</comment>
<evidence type="ECO:0000256" key="17">
    <source>
        <dbReference type="ARBA" id="ARBA00047614"/>
    </source>
</evidence>
<keyword evidence="12 25" id="KW-0460">Magnesium</keyword>
<dbReference type="PROSITE" id="PS50975">
    <property type="entry name" value="ATP_GRASP"/>
    <property type="match status" value="1"/>
</dbReference>
<organism evidence="28">
    <name type="scientific">Proteinivorax hydrogeniformans</name>
    <dbReference type="NCBI Taxonomy" id="1826727"/>
    <lineage>
        <taxon>Bacteria</taxon>
        <taxon>Bacillati</taxon>
        <taxon>Bacillota</taxon>
        <taxon>Clostridia</taxon>
        <taxon>Eubacteriales</taxon>
        <taxon>Proteinivoracaceae</taxon>
        <taxon>Proteinivorax</taxon>
    </lineage>
</organism>
<dbReference type="InterPro" id="IPR000291">
    <property type="entry name" value="D-Ala_lig_Van_CS"/>
</dbReference>
<feature type="active site" evidence="23">
    <location>
        <position position="14"/>
    </location>
</feature>
<evidence type="ECO:0000256" key="1">
    <source>
        <dbReference type="ARBA" id="ARBA00001936"/>
    </source>
</evidence>
<keyword evidence="10 24" id="KW-0547">Nucleotide-binding</keyword>
<evidence type="ECO:0000256" key="19">
    <source>
        <dbReference type="ARBA" id="ARBA00068427"/>
    </source>
</evidence>
<evidence type="ECO:0000256" key="2">
    <source>
        <dbReference type="ARBA" id="ARBA00003921"/>
    </source>
</evidence>
<evidence type="ECO:0000256" key="9">
    <source>
        <dbReference type="ARBA" id="ARBA00022723"/>
    </source>
</evidence>
<dbReference type="PROSITE" id="PS00844">
    <property type="entry name" value="DALA_DALA_LIGASE_2"/>
    <property type="match status" value="1"/>
</dbReference>
<sequence>MLNVAVVYGGQSGEHEVSIQSAKYVLKLLKNGKYNPIPVAIDKQGRWFGDVTPKEFEQNGNGGTPLLFNLTDKTLIKIEDGKQISLDIDVLFPVLHGPYGEDGSIQGMLDMLDIPYVGSEVLGSAVAMDKAVSKNILENKGFPVAPYTTFKAHTWKKNQQTIIEECEKLGYPLFVKPANLGSSVGITKAKDRNQLIESIKFALLYDHKIVVEKGLIAKEIEISIIGNEEPIASTTGEIIPTGEFYDYEAKYIDKSSTTIPANVDEKVTNQAQRLAKEAFLALDLKGISRVDFFYEEKTDKLWINEINTMPGFTPISMYPKLLIASGFTEDKLADTLVELALERHKNKKQLKGDR</sequence>
<feature type="binding site" evidence="25">
    <location>
        <position position="305"/>
    </location>
    <ligand>
        <name>Mg(2+)</name>
        <dbReference type="ChEBI" id="CHEBI:18420"/>
        <label>1</label>
    </ligand>
</feature>
<dbReference type="AlphaFoldDB" id="A0AAU8HQY6"/>
<comment type="similarity">
    <text evidence="5 22">Belongs to the D-alanine--D-alanine ligase family.</text>
</comment>
<reference evidence="28" key="2">
    <citation type="submission" date="2024-06" db="EMBL/GenBank/DDBJ databases">
        <authorList>
            <person name="Petrova K.O."/>
            <person name="Toshchakov S.V."/>
            <person name="Boltjanskaja Y.V."/>
            <person name="Kevbrin V.V."/>
        </authorList>
    </citation>
    <scope>NUCLEOTIDE SEQUENCE</scope>
    <source>
        <strain evidence="28">Z-710</strain>
    </source>
</reference>
<name>A0AAU8HQY6_9FIRM</name>
<dbReference type="PROSITE" id="PS00843">
    <property type="entry name" value="DALA_DALA_LIGASE_1"/>
    <property type="match status" value="1"/>
</dbReference>
<feature type="binding site" evidence="25">
    <location>
        <position position="291"/>
    </location>
    <ligand>
        <name>Mg(2+)</name>
        <dbReference type="ChEBI" id="CHEBI:18420"/>
        <label>1</label>
    </ligand>
</feature>
<dbReference type="PANTHER" id="PTHR23132">
    <property type="entry name" value="D-ALANINE--D-ALANINE LIGASE"/>
    <property type="match status" value="1"/>
</dbReference>
<evidence type="ECO:0000256" key="26">
    <source>
        <dbReference type="PROSITE-ProRule" id="PRU00409"/>
    </source>
</evidence>
<feature type="domain" description="ATP-grasp" evidence="27">
    <location>
        <begin position="134"/>
        <end position="338"/>
    </location>
</feature>
<evidence type="ECO:0000256" key="5">
    <source>
        <dbReference type="ARBA" id="ARBA00010871"/>
    </source>
</evidence>
<feature type="active site" evidence="23">
    <location>
        <position position="316"/>
    </location>
</feature>
<comment type="pathway">
    <text evidence="18">Glycan biosynthesis.</text>
</comment>
<dbReference type="InterPro" id="IPR011761">
    <property type="entry name" value="ATP-grasp"/>
</dbReference>
<dbReference type="InterPro" id="IPR013815">
    <property type="entry name" value="ATP_grasp_subdomain_1"/>
</dbReference>
<feature type="binding site" evidence="25">
    <location>
        <position position="305"/>
    </location>
    <ligand>
        <name>Mg(2+)</name>
        <dbReference type="ChEBI" id="CHEBI:18420"/>
        <label>2</label>
    </ligand>
</feature>
<keyword evidence="14 22" id="KW-0573">Peptidoglycan synthesis</keyword>
<keyword evidence="7 22" id="KW-0963">Cytoplasm</keyword>
<evidence type="ECO:0000256" key="16">
    <source>
        <dbReference type="ARBA" id="ARBA00023316"/>
    </source>
</evidence>
<evidence type="ECO:0000256" key="12">
    <source>
        <dbReference type="ARBA" id="ARBA00022842"/>
    </source>
</evidence>
<evidence type="ECO:0000256" key="18">
    <source>
        <dbReference type="ARBA" id="ARBA00060592"/>
    </source>
</evidence>
<dbReference type="GO" id="GO:0005829">
    <property type="term" value="C:cytosol"/>
    <property type="evidence" value="ECO:0007669"/>
    <property type="project" value="TreeGrafter"/>
</dbReference>
<gene>
    <name evidence="22" type="primary">ddl</name>
    <name evidence="28" type="ORF">PRVXH_001874</name>
</gene>
<comment type="subcellular location">
    <subcellularLocation>
        <location evidence="3 22">Cytoplasm</location>
    </subcellularLocation>
</comment>
<dbReference type="GO" id="GO:0046872">
    <property type="term" value="F:metal ion binding"/>
    <property type="evidence" value="ECO:0007669"/>
    <property type="project" value="UniProtKB-KW"/>
</dbReference>
<dbReference type="InterPro" id="IPR011127">
    <property type="entry name" value="Dala_Dala_lig_N"/>
</dbReference>
<evidence type="ECO:0000256" key="13">
    <source>
        <dbReference type="ARBA" id="ARBA00022960"/>
    </source>
</evidence>
<evidence type="ECO:0000256" key="6">
    <source>
        <dbReference type="ARBA" id="ARBA00012216"/>
    </source>
</evidence>
<evidence type="ECO:0000256" key="11">
    <source>
        <dbReference type="ARBA" id="ARBA00022840"/>
    </source>
</evidence>
<keyword evidence="16 22" id="KW-0961">Cell wall biogenesis/degradation</keyword>
<dbReference type="GO" id="GO:0009252">
    <property type="term" value="P:peptidoglycan biosynthetic process"/>
    <property type="evidence" value="ECO:0007669"/>
    <property type="project" value="UniProtKB-UniRule"/>
</dbReference>
<dbReference type="HAMAP" id="MF_00047">
    <property type="entry name" value="Dala_Dala_lig"/>
    <property type="match status" value="1"/>
</dbReference>
<dbReference type="EC" id="6.3.2.4" evidence="6 22"/>
<protein>
    <recommendedName>
        <fullName evidence="19 22">D-alanine--D-alanine ligase</fullName>
        <ecNumber evidence="6 22">6.3.2.4</ecNumber>
    </recommendedName>
    <alternativeName>
        <fullName evidence="21 22">D-Ala-D-Ala ligase</fullName>
    </alternativeName>
    <alternativeName>
        <fullName evidence="20 22">D-alanylalanine synthetase</fullName>
    </alternativeName>
</protein>
<dbReference type="PIRSF" id="PIRSF039102">
    <property type="entry name" value="Ddl/VanB"/>
    <property type="match status" value="1"/>
</dbReference>
<comment type="function">
    <text evidence="2 22">Cell wall formation.</text>
</comment>
<dbReference type="Pfam" id="PF07478">
    <property type="entry name" value="Dala_Dala_lig_C"/>
    <property type="match status" value="1"/>
</dbReference>
<comment type="catalytic activity">
    <reaction evidence="17 22">
        <text>2 D-alanine + ATP = D-alanyl-D-alanine + ADP + phosphate + H(+)</text>
        <dbReference type="Rhea" id="RHEA:11224"/>
        <dbReference type="ChEBI" id="CHEBI:15378"/>
        <dbReference type="ChEBI" id="CHEBI:30616"/>
        <dbReference type="ChEBI" id="CHEBI:43474"/>
        <dbReference type="ChEBI" id="CHEBI:57416"/>
        <dbReference type="ChEBI" id="CHEBI:57822"/>
        <dbReference type="ChEBI" id="CHEBI:456216"/>
        <dbReference type="EC" id="6.3.2.4"/>
    </reaction>
</comment>
<evidence type="ECO:0000256" key="7">
    <source>
        <dbReference type="ARBA" id="ARBA00022490"/>
    </source>
</evidence>
<evidence type="ECO:0000256" key="20">
    <source>
        <dbReference type="ARBA" id="ARBA00076288"/>
    </source>
</evidence>
<evidence type="ECO:0000256" key="15">
    <source>
        <dbReference type="ARBA" id="ARBA00023211"/>
    </source>
</evidence>
<comment type="cofactor">
    <cofactor evidence="1">
        <name>Mn(2+)</name>
        <dbReference type="ChEBI" id="CHEBI:29035"/>
    </cofactor>
</comment>
<evidence type="ECO:0000259" key="27">
    <source>
        <dbReference type="PROSITE" id="PS50975"/>
    </source>
</evidence>
<evidence type="ECO:0000256" key="3">
    <source>
        <dbReference type="ARBA" id="ARBA00004496"/>
    </source>
</evidence>
<evidence type="ECO:0000256" key="25">
    <source>
        <dbReference type="PIRSR" id="PIRSR039102-3"/>
    </source>
</evidence>
<dbReference type="Gene3D" id="3.40.50.20">
    <property type="match status" value="1"/>
</dbReference>
<accession>A0AAU8HQY6</accession>
<dbReference type="Pfam" id="PF01820">
    <property type="entry name" value="Dala_Dala_lig_N"/>
    <property type="match status" value="1"/>
</dbReference>
<feature type="binding site" evidence="24">
    <location>
        <begin position="182"/>
        <end position="183"/>
    </location>
    <ligand>
        <name>ATP</name>
        <dbReference type="ChEBI" id="CHEBI:30616"/>
    </ligand>
</feature>